<dbReference type="AlphaFoldDB" id="A0A5Q2ME23"/>
<keyword evidence="3" id="KW-1185">Reference proteome</keyword>
<evidence type="ECO:0000313" key="2">
    <source>
        <dbReference type="EMBL" id="QGG39891.1"/>
    </source>
</evidence>
<proteinExistence type="predicted"/>
<accession>A0A5Q2ME23</accession>
<protein>
    <submittedName>
        <fullName evidence="2">Uncharacterized protein</fullName>
    </submittedName>
</protein>
<dbReference type="EMBL" id="CP045736">
    <property type="protein sequence ID" value="QGG39891.1"/>
    <property type="molecule type" value="Genomic_DNA"/>
</dbReference>
<feature type="region of interest" description="Disordered" evidence="1">
    <location>
        <begin position="57"/>
        <end position="81"/>
    </location>
</feature>
<sequence>MSDDPRRPTLADFLGWGVEQGVFTVGLELPARAIAEHAFGLIKAQFALVTGAPHNDTVAKSSANASGKVHPTGSTHAADESGMSLAQFDRVTAQRRLDEVENILHQAVDVVCNVHADRIAADYGVATAMVIGIFNEFRATIEQADLLGVQLNHGLETPIPSGHDLRYLASEIGPNGIDVPEWVLRESR</sequence>
<dbReference type="RefSeq" id="WP_153651165.1">
    <property type="nucleotide sequence ID" value="NZ_CP045736.1"/>
</dbReference>
<name>A0A5Q2ME23_9ACTN</name>
<evidence type="ECO:0000256" key="1">
    <source>
        <dbReference type="SAM" id="MobiDB-lite"/>
    </source>
</evidence>
<reference evidence="2 3" key="1">
    <citation type="submission" date="2019-11" db="EMBL/GenBank/DDBJ databases">
        <authorList>
            <person name="Li J."/>
        </authorList>
    </citation>
    <scope>NUCLEOTIDE SEQUENCE [LARGE SCALE GENOMIC DNA]</scope>
    <source>
        <strain evidence="2 3">MF47</strain>
        <plasmid evidence="2 3">p001</plasmid>
    </source>
</reference>
<dbReference type="KEGG" id="aef:GEV26_00030"/>
<dbReference type="Proteomes" id="UP000392064">
    <property type="component" value="Plasmid p001"/>
</dbReference>
<keyword evidence="2" id="KW-0614">Plasmid</keyword>
<geneLocation type="plasmid" evidence="2 3">
    <name>p001</name>
</geneLocation>
<gene>
    <name evidence="2" type="ORF">GEV26_00030</name>
</gene>
<evidence type="ECO:0000313" key="3">
    <source>
        <dbReference type="Proteomes" id="UP000392064"/>
    </source>
</evidence>
<organism evidence="2 3">
    <name type="scientific">Aeromicrobium yanjiei</name>
    <dbReference type="NCBI Taxonomy" id="2662028"/>
    <lineage>
        <taxon>Bacteria</taxon>
        <taxon>Bacillati</taxon>
        <taxon>Actinomycetota</taxon>
        <taxon>Actinomycetes</taxon>
        <taxon>Propionibacteriales</taxon>
        <taxon>Nocardioidaceae</taxon>
        <taxon>Aeromicrobium</taxon>
    </lineage>
</organism>